<evidence type="ECO:0000313" key="2">
    <source>
        <dbReference type="Proteomes" id="UP000030816"/>
    </source>
</evidence>
<protein>
    <submittedName>
        <fullName evidence="1">Uncharacterized protein</fullName>
    </submittedName>
</protein>
<dbReference type="EMBL" id="AZHE01000055">
    <property type="protein sequence ID" value="KHN93730.1"/>
    <property type="molecule type" value="Genomic_DNA"/>
</dbReference>
<dbReference type="RefSeq" id="XP_040674796.1">
    <property type="nucleotide sequence ID" value="XM_040827199.1"/>
</dbReference>
<gene>
    <name evidence="1" type="ORF">MAM_08401</name>
</gene>
<dbReference type="AlphaFoldDB" id="A0A0B2WL37"/>
<reference evidence="1 2" key="1">
    <citation type="journal article" date="2014" name="Proc. Natl. Acad. Sci. U.S.A.">
        <title>Trajectory and genomic determinants of fungal-pathogen speciation and host adaptation.</title>
        <authorList>
            <person name="Hu X."/>
            <person name="Xiao G."/>
            <person name="Zheng P."/>
            <person name="Shang Y."/>
            <person name="Su Y."/>
            <person name="Zhang X."/>
            <person name="Liu X."/>
            <person name="Zhan S."/>
            <person name="St Leger R.J."/>
            <person name="Wang C."/>
        </authorList>
    </citation>
    <scope>NUCLEOTIDE SEQUENCE [LARGE SCALE GENOMIC DNA]</scope>
    <source>
        <strain evidence="1 2">ARSEF 1941</strain>
    </source>
</reference>
<organism evidence="1 2">
    <name type="scientific">Metarhizium album (strain ARSEF 1941)</name>
    <dbReference type="NCBI Taxonomy" id="1081103"/>
    <lineage>
        <taxon>Eukaryota</taxon>
        <taxon>Fungi</taxon>
        <taxon>Dikarya</taxon>
        <taxon>Ascomycota</taxon>
        <taxon>Pezizomycotina</taxon>
        <taxon>Sordariomycetes</taxon>
        <taxon>Hypocreomycetidae</taxon>
        <taxon>Hypocreales</taxon>
        <taxon>Clavicipitaceae</taxon>
        <taxon>Metarhizium</taxon>
    </lineage>
</organism>
<dbReference type="Proteomes" id="UP000030816">
    <property type="component" value="Unassembled WGS sequence"/>
</dbReference>
<keyword evidence="2" id="KW-1185">Reference proteome</keyword>
<dbReference type="HOGENOM" id="CLU_019897_0_0_1"/>
<name>A0A0B2WL37_METAS</name>
<comment type="caution">
    <text evidence="1">The sequence shown here is derived from an EMBL/GenBank/DDBJ whole genome shotgun (WGS) entry which is preliminary data.</text>
</comment>
<dbReference type="GeneID" id="63742856"/>
<accession>A0A0B2WL37</accession>
<evidence type="ECO:0000313" key="1">
    <source>
        <dbReference type="EMBL" id="KHN93730.1"/>
    </source>
</evidence>
<proteinExistence type="predicted"/>
<sequence>MVDSDTKLRLKTSCATAHGYYDQIVAVSQKIINESFDKLYDVYPEYGVVDFSSKKIGKIKGNLLSPRLLLGGGLGSDISLTSALYVMRFKDGEISIPADDDDDPDQVEDLTGWNLAVTIDLKEQSVYVDPDADPDTQADQQALWDFIHNKFDVPGDYSIARLYAKLADAHWSNFDYDNSQFGYNPDGSPRSWAQLKKQFEGIDISLPFMLRKWAETQEKKGLTTTGVQFNLPPPDEIDPNKPTFQPTALVHQVYGYQNPEKGVPKPVISYDPPGDLNSFLYCEMVSNHELPTDKQLAGSGNFTAQATEIGGPRIDGTYALSHQLFLETFLLPMLQAFNKSSIIFPTTPGFTTEGGNSKIYWNYAIGNDGKHQDFKDEYYKFQPVYELATPADPTCYRFKADYSTQLVPTGHNTTSGTYGSFDSTATTQVDFKWNPGDAGFSLAGTTVYKYDVEWSENWDMRRPFGWLRETFQSTWSMKINIDSVKDGILQLGVDAGASEDCNSTVRQTQAEQQQSWSPPGQADRIRSSIVEQIGSHVKTLKSNLSEKFQTSAKFVYPGNGTFDFSDPQVGNTGEILATLEYKPIDRKAKISVPPPATAKMTPMKFFGFNPKQVDAPGVAPTSKLNWSYSKPIKGVQKAAEVLIQGTNKGEDTVKLKGLSVLLDSEPKGRAPITGLDFSVQRWKIGSPDETGKVDVYQIVSDNDGTPAFESVNFAKGEKVGDATPLTFYGTGEVSVEPGATLTLALYTGTGVPNTYDVIVTETWPPVDGQASQSLAQTVKIILSP</sequence>
<dbReference type="OrthoDB" id="5429442at2759"/>